<gene>
    <name evidence="1" type="ORF">MANES_01G022800</name>
</gene>
<protein>
    <submittedName>
        <fullName evidence="1">Uncharacterized protein</fullName>
    </submittedName>
</protein>
<accession>A0A2C9WJL7</accession>
<proteinExistence type="predicted"/>
<sequence length="43" mass="4950">MVMVRTFARWQDINLLEANICVHRFHISVSFDSNLSLLNSTGL</sequence>
<organism evidence="1">
    <name type="scientific">Manihot esculenta</name>
    <name type="common">Cassava</name>
    <name type="synonym">Jatropha manihot</name>
    <dbReference type="NCBI Taxonomy" id="3983"/>
    <lineage>
        <taxon>Eukaryota</taxon>
        <taxon>Viridiplantae</taxon>
        <taxon>Streptophyta</taxon>
        <taxon>Embryophyta</taxon>
        <taxon>Tracheophyta</taxon>
        <taxon>Spermatophyta</taxon>
        <taxon>Magnoliopsida</taxon>
        <taxon>eudicotyledons</taxon>
        <taxon>Gunneridae</taxon>
        <taxon>Pentapetalae</taxon>
        <taxon>rosids</taxon>
        <taxon>fabids</taxon>
        <taxon>Malpighiales</taxon>
        <taxon>Euphorbiaceae</taxon>
        <taxon>Crotonoideae</taxon>
        <taxon>Manihoteae</taxon>
        <taxon>Manihot</taxon>
    </lineage>
</organism>
<reference evidence="1" key="1">
    <citation type="submission" date="2016-02" db="EMBL/GenBank/DDBJ databases">
        <title>WGS assembly of Manihot esculenta.</title>
        <authorList>
            <person name="Bredeson J.V."/>
            <person name="Prochnik S.E."/>
            <person name="Lyons J.B."/>
            <person name="Schmutz J."/>
            <person name="Grimwood J."/>
            <person name="Vrebalov J."/>
            <person name="Bart R.S."/>
            <person name="Amuge T."/>
            <person name="Ferguson M.E."/>
            <person name="Green R."/>
            <person name="Putnam N."/>
            <person name="Stites J."/>
            <person name="Rounsley S."/>
            <person name="Rokhsar D.S."/>
        </authorList>
    </citation>
    <scope>NUCLEOTIDE SEQUENCE [LARGE SCALE GENOMIC DNA]</scope>
    <source>
        <tissue evidence="1">Leaf</tissue>
    </source>
</reference>
<evidence type="ECO:0000313" key="1">
    <source>
        <dbReference type="EMBL" id="OAY59314.1"/>
    </source>
</evidence>
<name>A0A2C9WJL7_MANES</name>
<dbReference type="AlphaFoldDB" id="A0A2C9WJL7"/>
<dbReference type="EMBL" id="CM004387">
    <property type="protein sequence ID" value="OAY59314.1"/>
    <property type="molecule type" value="Genomic_DNA"/>
</dbReference>